<dbReference type="EMBL" id="QFVT01000006">
    <property type="protein sequence ID" value="PYC47434.1"/>
    <property type="molecule type" value="Genomic_DNA"/>
</dbReference>
<dbReference type="AlphaFoldDB" id="A0A2V4MY56"/>
<evidence type="ECO:0000256" key="2">
    <source>
        <dbReference type="SAM" id="SignalP"/>
    </source>
</evidence>
<accession>A0A2V4MY56</accession>
<keyword evidence="1" id="KW-0472">Membrane</keyword>
<dbReference type="Proteomes" id="UP000248012">
    <property type="component" value="Unassembled WGS sequence"/>
</dbReference>
<keyword evidence="2" id="KW-0732">Signal</keyword>
<comment type="caution">
    <text evidence="3">The sequence shown here is derived from an EMBL/GenBank/DDBJ whole genome shotgun (WGS) entry which is preliminary data.</text>
</comment>
<evidence type="ECO:0000256" key="1">
    <source>
        <dbReference type="SAM" id="Phobius"/>
    </source>
</evidence>
<keyword evidence="1" id="KW-1133">Transmembrane helix</keyword>
<keyword evidence="1" id="KW-0812">Transmembrane</keyword>
<protein>
    <recommendedName>
        <fullName evidence="5">VPLPA-CTERM protein sorting domain-containing protein</fullName>
    </recommendedName>
</protein>
<organism evidence="3 4">
    <name type="scientific">Litorivita pollutaquae</name>
    <dbReference type="NCBI Taxonomy" id="2200892"/>
    <lineage>
        <taxon>Bacteria</taxon>
        <taxon>Pseudomonadati</taxon>
        <taxon>Pseudomonadota</taxon>
        <taxon>Alphaproteobacteria</taxon>
        <taxon>Rhodobacterales</taxon>
        <taxon>Paracoccaceae</taxon>
        <taxon>Litorivita</taxon>
    </lineage>
</organism>
<sequence length="210" mass="21270">MNLFKKTAAATCALGLALTAMPATTAQALTSVSTGVGQGDIFVSARGDESQIFMNFDWISAPVSGWVDFTLEGTGSIAFDAFDVYSGALSDVTGYTLDYTVGGVTSRLTNDTTFCAGAGVAAAVRGSCNLFSQDGAVGGSTGLASTPGAMLFSDLVAGDYRFGIYDSSSPSNAIAGFIVYDNLPTVPLPAGGLLLLSGLGLIGAARRRKG</sequence>
<keyword evidence="4" id="KW-1185">Reference proteome</keyword>
<evidence type="ECO:0008006" key="5">
    <source>
        <dbReference type="Google" id="ProtNLM"/>
    </source>
</evidence>
<evidence type="ECO:0000313" key="3">
    <source>
        <dbReference type="EMBL" id="PYC47434.1"/>
    </source>
</evidence>
<feature type="signal peptide" evidence="2">
    <location>
        <begin position="1"/>
        <end position="28"/>
    </location>
</feature>
<name>A0A2V4MY56_9RHOB</name>
<reference evidence="3 4" key="1">
    <citation type="submission" date="2018-05" db="EMBL/GenBank/DDBJ databases">
        <title>Oceanovita maritima gen. nov., sp. nov., a marine bacterium in the family Rhodobacteraceae isolated from surface seawater of Lundu port Xiamen, China.</title>
        <authorList>
            <person name="Hetharua B.H."/>
            <person name="Min D."/>
            <person name="Liao H."/>
            <person name="Tian Y."/>
        </authorList>
    </citation>
    <scope>NUCLEOTIDE SEQUENCE [LARGE SCALE GENOMIC DNA]</scope>
    <source>
        <strain evidence="3 4">FSX-11</strain>
    </source>
</reference>
<evidence type="ECO:0000313" key="4">
    <source>
        <dbReference type="Proteomes" id="UP000248012"/>
    </source>
</evidence>
<feature type="chain" id="PRO_5015882298" description="VPLPA-CTERM protein sorting domain-containing protein" evidence="2">
    <location>
        <begin position="29"/>
        <end position="210"/>
    </location>
</feature>
<dbReference type="RefSeq" id="WP_110796218.1">
    <property type="nucleotide sequence ID" value="NZ_KZ826485.1"/>
</dbReference>
<dbReference type="OrthoDB" id="7873478at2"/>
<proteinExistence type="predicted"/>
<feature type="transmembrane region" description="Helical" evidence="1">
    <location>
        <begin position="186"/>
        <end position="205"/>
    </location>
</feature>
<gene>
    <name evidence="3" type="ORF">DI396_10770</name>
</gene>